<dbReference type="InterPro" id="IPR051469">
    <property type="entry name" value="FliN/MopA/SpaO"/>
</dbReference>
<evidence type="ECO:0000259" key="8">
    <source>
        <dbReference type="Pfam" id="PF01052"/>
    </source>
</evidence>
<evidence type="ECO:0000256" key="1">
    <source>
        <dbReference type="ARBA" id="ARBA00004413"/>
    </source>
</evidence>
<dbReference type="KEGG" id="tli:Tlie_0092"/>
<evidence type="ECO:0000256" key="3">
    <source>
        <dbReference type="ARBA" id="ARBA00022475"/>
    </source>
</evidence>
<sequence>MDEEKRQNEQQPNPEEQVEAPKEEKQGSSEGGSEAKEQEISPDLSMEELEAISKGLEGLEDEGTATDIPDLESMGQDAQLSIDELIASVKASSNFDFTPGGQVPTKEQPKAQPASFPDISQGAQGFVPSAAVDEKIDLLMDIPVKITVVLGRTKKTIGDILAIEPGAVIELDRQVGEPVEITVNDRPIFKGEVVVIEENFGVRITEIVEKQGKK</sequence>
<evidence type="ECO:0000313" key="10">
    <source>
        <dbReference type="Proteomes" id="UP000005868"/>
    </source>
</evidence>
<feature type="region of interest" description="Disordered" evidence="7">
    <location>
        <begin position="1"/>
        <end position="74"/>
    </location>
</feature>
<dbReference type="InterPro" id="IPR001543">
    <property type="entry name" value="FliN-like_C"/>
</dbReference>
<keyword evidence="3" id="KW-1003">Cell membrane</keyword>
<protein>
    <submittedName>
        <fullName evidence="9">Flagellar motor switch protein FliN</fullName>
    </submittedName>
</protein>
<dbReference type="InterPro" id="IPR012826">
    <property type="entry name" value="FliN"/>
</dbReference>
<dbReference type="STRING" id="580340.Tlie_0092"/>
<feature type="domain" description="Flagellar motor switch protein FliN-like C-terminal" evidence="8">
    <location>
        <begin position="138"/>
        <end position="208"/>
    </location>
</feature>
<dbReference type="PANTHER" id="PTHR43484">
    <property type="match status" value="1"/>
</dbReference>
<dbReference type="PANTHER" id="PTHR43484:SF1">
    <property type="entry name" value="FLAGELLAR MOTOR SWITCH PROTEIN FLIN"/>
    <property type="match status" value="1"/>
</dbReference>
<gene>
    <name evidence="9" type="ordered locus">Tlie_0092</name>
</gene>
<evidence type="ECO:0000256" key="2">
    <source>
        <dbReference type="ARBA" id="ARBA00009226"/>
    </source>
</evidence>
<dbReference type="GO" id="GO:0003774">
    <property type="term" value="F:cytoskeletal motor activity"/>
    <property type="evidence" value="ECO:0007669"/>
    <property type="project" value="InterPro"/>
</dbReference>
<dbReference type="AlphaFoldDB" id="G7V5T3"/>
<dbReference type="GO" id="GO:0006935">
    <property type="term" value="P:chemotaxis"/>
    <property type="evidence" value="ECO:0007669"/>
    <property type="project" value="UniProtKB-KW"/>
</dbReference>
<proteinExistence type="inferred from homology"/>
<keyword evidence="10" id="KW-1185">Reference proteome</keyword>
<dbReference type="InterPro" id="IPR001172">
    <property type="entry name" value="FliN_T3SS_HrcQb"/>
</dbReference>
<keyword evidence="5" id="KW-0283">Flagellar rotation</keyword>
<keyword evidence="4" id="KW-0145">Chemotaxis</keyword>
<dbReference type="GO" id="GO:0009425">
    <property type="term" value="C:bacterial-type flagellum basal body"/>
    <property type="evidence" value="ECO:0007669"/>
    <property type="project" value="InterPro"/>
</dbReference>
<dbReference type="GO" id="GO:0005886">
    <property type="term" value="C:plasma membrane"/>
    <property type="evidence" value="ECO:0007669"/>
    <property type="project" value="UniProtKB-SubCell"/>
</dbReference>
<dbReference type="Pfam" id="PF01052">
    <property type="entry name" value="FliMN_C"/>
    <property type="match status" value="1"/>
</dbReference>
<dbReference type="Proteomes" id="UP000005868">
    <property type="component" value="Chromosome"/>
</dbReference>
<keyword evidence="6" id="KW-0472">Membrane</keyword>
<name>G7V5T3_THELD</name>
<organism evidence="9 10">
    <name type="scientific">Thermovirga lienii (strain ATCC BAA-1197 / DSM 17291 / Cas60314)</name>
    <dbReference type="NCBI Taxonomy" id="580340"/>
    <lineage>
        <taxon>Bacteria</taxon>
        <taxon>Thermotogati</taxon>
        <taxon>Synergistota</taxon>
        <taxon>Synergistia</taxon>
        <taxon>Synergistales</taxon>
        <taxon>Thermovirgaceae</taxon>
        <taxon>Thermovirga</taxon>
    </lineage>
</organism>
<dbReference type="OrthoDB" id="9773459at2"/>
<reference evidence="10" key="1">
    <citation type="submission" date="2011-10" db="EMBL/GenBank/DDBJ databases">
        <title>The complete genome of chromosome of Thermovirga lienii DSM 17291.</title>
        <authorList>
            <consortium name="US DOE Joint Genome Institute (JGI-PGF)"/>
            <person name="Lucas S."/>
            <person name="Copeland A."/>
            <person name="Lapidus A."/>
            <person name="Glavina del Rio T."/>
            <person name="Dalin E."/>
            <person name="Tice H."/>
            <person name="Bruce D."/>
            <person name="Goodwin L."/>
            <person name="Pitluck S."/>
            <person name="Peters L."/>
            <person name="Mikhailova N."/>
            <person name="Saunders E."/>
            <person name="Kyrpides N."/>
            <person name="Mavromatis K."/>
            <person name="Ivanova N."/>
            <person name="Last F.I."/>
            <person name="Brettin T."/>
            <person name="Detter J.C."/>
            <person name="Han C."/>
            <person name="Larimer F."/>
            <person name="Land M."/>
            <person name="Hauser L."/>
            <person name="Markowitz V."/>
            <person name="Cheng J.-F."/>
            <person name="Hugenholtz P."/>
            <person name="Woyke T."/>
            <person name="Wu D."/>
            <person name="Spring S."/>
            <person name="Schroeder M."/>
            <person name="Brambilla E.-M."/>
            <person name="Klenk H.-P."/>
            <person name="Eisen J.A."/>
        </authorList>
    </citation>
    <scope>NUCLEOTIDE SEQUENCE [LARGE SCALE GENOMIC DNA]</scope>
    <source>
        <strain evidence="10">ATCC BAA-1197 / DSM 17291 / Cas60314</strain>
    </source>
</reference>
<evidence type="ECO:0000313" key="9">
    <source>
        <dbReference type="EMBL" id="AER65838.1"/>
    </source>
</evidence>
<evidence type="ECO:0000256" key="6">
    <source>
        <dbReference type="ARBA" id="ARBA00023136"/>
    </source>
</evidence>
<dbReference type="GO" id="GO:0071973">
    <property type="term" value="P:bacterial-type flagellum-dependent cell motility"/>
    <property type="evidence" value="ECO:0007669"/>
    <property type="project" value="InterPro"/>
</dbReference>
<evidence type="ECO:0000256" key="7">
    <source>
        <dbReference type="SAM" id="MobiDB-lite"/>
    </source>
</evidence>
<keyword evidence="9" id="KW-0969">Cilium</keyword>
<feature type="compositionally biased region" description="Basic and acidic residues" evidence="7">
    <location>
        <begin position="19"/>
        <end position="39"/>
    </location>
</feature>
<accession>G7V5T3</accession>
<keyword evidence="9" id="KW-0966">Cell projection</keyword>
<dbReference type="NCBIfam" id="TIGR02480">
    <property type="entry name" value="fliN"/>
    <property type="match status" value="1"/>
</dbReference>
<comment type="similarity">
    <text evidence="2">Belongs to the FliN/MopA/SpaO family.</text>
</comment>
<dbReference type="HOGENOM" id="CLU_1288379_0_0_0"/>
<comment type="subcellular location">
    <subcellularLocation>
        <location evidence="1">Cell membrane</location>
        <topology evidence="1">Peripheral membrane protein</topology>
        <orientation evidence="1">Cytoplasmic side</orientation>
    </subcellularLocation>
</comment>
<evidence type="ECO:0000256" key="4">
    <source>
        <dbReference type="ARBA" id="ARBA00022500"/>
    </source>
</evidence>
<reference evidence="9 10" key="2">
    <citation type="journal article" date="2012" name="Stand. Genomic Sci.">
        <title>Genome sequence of the moderately thermophilic, amino-acid-degrading and sulfur-reducing bacterium Thermovirga lienii type strain (Cas60314(T)).</title>
        <authorList>
            <person name="Goker M."/>
            <person name="Saunders E."/>
            <person name="Lapidus A."/>
            <person name="Nolan M."/>
            <person name="Lucas S."/>
            <person name="Hammon N."/>
            <person name="Deshpande S."/>
            <person name="Cheng J.F."/>
            <person name="Han C."/>
            <person name="Tapia R."/>
            <person name="Goodwin L.A."/>
            <person name="Pitluck S."/>
            <person name="Liolios K."/>
            <person name="Mavromatis K."/>
            <person name="Pagani I."/>
            <person name="Ivanova N."/>
            <person name="Mikhailova N."/>
            <person name="Pati A."/>
            <person name="Chen A."/>
            <person name="Palaniappan K."/>
            <person name="Land M."/>
            <person name="Chang Y.J."/>
            <person name="Jeffries C.D."/>
            <person name="Brambilla E.M."/>
            <person name="Rohde M."/>
            <person name="Spring S."/>
            <person name="Detter J.C."/>
            <person name="Woyke T."/>
            <person name="Bristow J."/>
            <person name="Eisen J.A."/>
            <person name="Markowitz V."/>
            <person name="Hugenholtz P."/>
            <person name="Kyrpides N.C."/>
            <person name="Klenk H.P."/>
        </authorList>
    </citation>
    <scope>NUCLEOTIDE SEQUENCE [LARGE SCALE GENOMIC DNA]</scope>
    <source>
        <strain evidence="10">ATCC BAA-1197 / DSM 17291 / Cas60314</strain>
    </source>
</reference>
<feature type="region of interest" description="Disordered" evidence="7">
    <location>
        <begin position="97"/>
        <end position="120"/>
    </location>
</feature>
<dbReference type="EMBL" id="CP003096">
    <property type="protein sequence ID" value="AER65838.1"/>
    <property type="molecule type" value="Genomic_DNA"/>
</dbReference>
<dbReference type="PRINTS" id="PR00956">
    <property type="entry name" value="FLGMOTORFLIN"/>
</dbReference>
<evidence type="ECO:0000256" key="5">
    <source>
        <dbReference type="ARBA" id="ARBA00022779"/>
    </source>
</evidence>
<dbReference type="SUPFAM" id="SSF101801">
    <property type="entry name" value="Surface presentation of antigens (SPOA)"/>
    <property type="match status" value="1"/>
</dbReference>
<dbReference type="Gene3D" id="2.30.330.10">
    <property type="entry name" value="SpoA-like"/>
    <property type="match status" value="1"/>
</dbReference>
<dbReference type="InterPro" id="IPR036429">
    <property type="entry name" value="SpoA-like_sf"/>
</dbReference>
<keyword evidence="9" id="KW-0282">Flagellum</keyword>
<dbReference type="eggNOG" id="COG1886">
    <property type="taxonomic scope" value="Bacteria"/>
</dbReference>